<evidence type="ECO:0000256" key="2">
    <source>
        <dbReference type="ARBA" id="ARBA00022695"/>
    </source>
</evidence>
<keyword evidence="1 5" id="KW-0808">Transferase</keyword>
<dbReference type="InterPro" id="IPR017557">
    <property type="entry name" value="Holo-ACP_synthase"/>
</dbReference>
<evidence type="ECO:0000256" key="1">
    <source>
        <dbReference type="ARBA" id="ARBA00022679"/>
    </source>
</evidence>
<comment type="caution">
    <text evidence="5">The sequence shown here is derived from an EMBL/GenBank/DDBJ whole genome shotgun (WGS) entry which is preliminary data.</text>
</comment>
<dbReference type="EMBL" id="SMFU01000007">
    <property type="protein sequence ID" value="TCK09310.1"/>
    <property type="molecule type" value="Genomic_DNA"/>
</dbReference>
<keyword evidence="2" id="KW-0548">Nucleotidyltransferase</keyword>
<keyword evidence="6" id="KW-1185">Reference proteome</keyword>
<dbReference type="NCBIfam" id="TIGR03135">
    <property type="entry name" value="malonate_mdcG"/>
    <property type="match status" value="1"/>
</dbReference>
<evidence type="ECO:0000313" key="6">
    <source>
        <dbReference type="Proteomes" id="UP000294546"/>
    </source>
</evidence>
<accession>A0A4R1GPP8</accession>
<dbReference type="OrthoDB" id="1275217at2"/>
<dbReference type="RefSeq" id="WP_132289406.1">
    <property type="nucleotide sequence ID" value="NZ_SMFU01000007.1"/>
</dbReference>
<feature type="domain" description="Phosphoribosyl-dephospho-CoA transferase MdcG C-terminal" evidence="3">
    <location>
        <begin position="90"/>
        <end position="202"/>
    </location>
</feature>
<sequence>MNCRAHDLIWIERGHLRAPLPGTELPDWVVSGSGPVVVRRANADDGWIPVGIRGKTKAERQAALAPVNGIDKQVNPYSLADTKPWLDHAERDSHPVLMTLCRLATLLNGHLLRWGVTGSLGYEFATGEAQLHPESDLDLVIDAPNPISREQAATLIQMIGTTHCRVDIQLETPWGAIALAEWAGSPAQVLQKTNTGPRLTATPWADVRVSSDEGVKPC</sequence>
<dbReference type="Pfam" id="PF10620">
    <property type="entry name" value="MdcG"/>
    <property type="match status" value="1"/>
</dbReference>
<dbReference type="InterPro" id="IPR049180">
    <property type="entry name" value="MdcG_C"/>
</dbReference>
<dbReference type="Pfam" id="PF20866">
    <property type="entry name" value="MdcG_N"/>
    <property type="match status" value="1"/>
</dbReference>
<dbReference type="NCBIfam" id="NF002332">
    <property type="entry name" value="PRK01293.1"/>
    <property type="match status" value="1"/>
</dbReference>
<reference evidence="5 6" key="1">
    <citation type="submission" date="2019-03" db="EMBL/GenBank/DDBJ databases">
        <title>Genomic Encyclopedia of Archaeal and Bacterial Type Strains, Phase II (KMG-II): from individual species to whole genera.</title>
        <authorList>
            <person name="Goeker M."/>
        </authorList>
    </citation>
    <scope>NUCLEOTIDE SEQUENCE [LARGE SCALE GENOMIC DNA]</scope>
    <source>
        <strain evidence="5 6">DSM 27697</strain>
    </source>
</reference>
<proteinExistence type="predicted"/>
<name>A0A4R1GPP8_9GAMM</name>
<protein>
    <submittedName>
        <fullName evidence="5">Phosphoribosyl-dephospho-CoA transferase</fullName>
    </submittedName>
</protein>
<gene>
    <name evidence="5" type="ORF">CLV83_1416</name>
</gene>
<dbReference type="AlphaFoldDB" id="A0A4R1GPP8"/>
<evidence type="ECO:0000259" key="4">
    <source>
        <dbReference type="Pfam" id="PF20866"/>
    </source>
</evidence>
<dbReference type="Proteomes" id="UP000294546">
    <property type="component" value="Unassembled WGS sequence"/>
</dbReference>
<feature type="domain" description="Phosphoribosyl-dephospho-CoA transferase MdcG N-terminal" evidence="4">
    <location>
        <begin position="4"/>
        <end position="74"/>
    </location>
</feature>
<evidence type="ECO:0000313" key="5">
    <source>
        <dbReference type="EMBL" id="TCK09310.1"/>
    </source>
</evidence>
<evidence type="ECO:0000259" key="3">
    <source>
        <dbReference type="Pfam" id="PF10620"/>
    </source>
</evidence>
<dbReference type="InterPro" id="IPR048903">
    <property type="entry name" value="MdcG_N"/>
</dbReference>
<dbReference type="GO" id="GO:0016779">
    <property type="term" value="F:nucleotidyltransferase activity"/>
    <property type="evidence" value="ECO:0007669"/>
    <property type="project" value="UniProtKB-KW"/>
</dbReference>
<organism evidence="5 6">
    <name type="scientific">Marinobacterium mangrovicola</name>
    <dbReference type="NCBI Taxonomy" id="1476959"/>
    <lineage>
        <taxon>Bacteria</taxon>
        <taxon>Pseudomonadati</taxon>
        <taxon>Pseudomonadota</taxon>
        <taxon>Gammaproteobacteria</taxon>
        <taxon>Oceanospirillales</taxon>
        <taxon>Oceanospirillaceae</taxon>
        <taxon>Marinobacterium</taxon>
    </lineage>
</organism>